<comment type="caution">
    <text evidence="4">The sequence shown here is derived from an EMBL/GenBank/DDBJ whole genome shotgun (WGS) entry which is preliminary data.</text>
</comment>
<proteinExistence type="predicted"/>
<sequence length="209" mass="23412">MARKKKKALAVDAEEKQGYSTFQWIIFVVFIPLLFAMTIALIVMTIAGVNVFEKTKEVADSIPYVSEWVGTDVKLDGKKDGDKIVELQAEMKNKEAEIERLQGKLTDSETEIEDLLTEQDRLNSELKQLQQQQREEGLDQGTAAKTETKTLIKTYETMGAKNIAGIIVNMTDAEAVDLLKQLSIEKQADVLEKLPAEIAAEYTKILSNE</sequence>
<dbReference type="AlphaFoldDB" id="A0A177L8N4"/>
<organism evidence="4 5">
    <name type="scientific">Domibacillus aminovorans</name>
    <dbReference type="NCBI Taxonomy" id="29332"/>
    <lineage>
        <taxon>Bacteria</taxon>
        <taxon>Bacillati</taxon>
        <taxon>Bacillota</taxon>
        <taxon>Bacilli</taxon>
        <taxon>Bacillales</taxon>
        <taxon>Bacillaceae</taxon>
        <taxon>Domibacillus</taxon>
    </lineage>
</organism>
<dbReference type="Pfam" id="PF03448">
    <property type="entry name" value="MgtE_N"/>
    <property type="match status" value="1"/>
</dbReference>
<dbReference type="EMBL" id="LQWY01000012">
    <property type="protein sequence ID" value="OAH62088.1"/>
    <property type="molecule type" value="Genomic_DNA"/>
</dbReference>
<keyword evidence="2" id="KW-0472">Membrane</keyword>
<feature type="transmembrane region" description="Helical" evidence="2">
    <location>
        <begin position="21"/>
        <end position="47"/>
    </location>
</feature>
<gene>
    <name evidence="4" type="ORF">AWH49_01045</name>
</gene>
<keyword evidence="2" id="KW-0812">Transmembrane</keyword>
<reference evidence="4 5" key="1">
    <citation type="submission" date="2016-01" db="EMBL/GenBank/DDBJ databases">
        <title>Investigation of taxonomic status of Bacillus aminovorans.</title>
        <authorList>
            <person name="Verma A."/>
            <person name="Pal Y."/>
            <person name="Krishnamurthi S."/>
        </authorList>
    </citation>
    <scope>NUCLEOTIDE SEQUENCE [LARGE SCALE GENOMIC DNA]</scope>
    <source>
        <strain evidence="4 5">DSM 1314</strain>
    </source>
</reference>
<keyword evidence="1" id="KW-0175">Coiled coil</keyword>
<evidence type="ECO:0000256" key="1">
    <source>
        <dbReference type="SAM" id="Coils"/>
    </source>
</evidence>
<evidence type="ECO:0000313" key="5">
    <source>
        <dbReference type="Proteomes" id="UP000076935"/>
    </source>
</evidence>
<dbReference type="STRING" id="29332.AWH48_10830"/>
<keyword evidence="5" id="KW-1185">Reference proteome</keyword>
<evidence type="ECO:0000256" key="2">
    <source>
        <dbReference type="SAM" id="Phobius"/>
    </source>
</evidence>
<protein>
    <recommendedName>
        <fullName evidence="3">Magnesium transporter MgtE intracellular domain-containing protein</fullName>
    </recommendedName>
</protein>
<feature type="domain" description="Magnesium transporter MgtE intracellular" evidence="3">
    <location>
        <begin position="148"/>
        <end position="207"/>
    </location>
</feature>
<keyword evidence="2" id="KW-1133">Transmembrane helix</keyword>
<feature type="coiled-coil region" evidence="1">
    <location>
        <begin position="84"/>
        <end position="135"/>
    </location>
</feature>
<dbReference type="SUPFAM" id="SSF158791">
    <property type="entry name" value="MgtE N-terminal domain-like"/>
    <property type="match status" value="1"/>
</dbReference>
<evidence type="ECO:0000313" key="4">
    <source>
        <dbReference type="EMBL" id="OAH62088.1"/>
    </source>
</evidence>
<dbReference type="InterPro" id="IPR006668">
    <property type="entry name" value="Mg_transptr_MgtE_intracell_dom"/>
</dbReference>
<evidence type="ECO:0000259" key="3">
    <source>
        <dbReference type="Pfam" id="PF03448"/>
    </source>
</evidence>
<dbReference type="RefSeq" id="WP_063964930.1">
    <property type="nucleotide sequence ID" value="NZ_JBCNAN010000043.1"/>
</dbReference>
<accession>A0A177L8N4</accession>
<dbReference type="Proteomes" id="UP000076935">
    <property type="component" value="Unassembled WGS sequence"/>
</dbReference>
<name>A0A177L8N4_9BACI</name>